<evidence type="ECO:0000313" key="7">
    <source>
        <dbReference type="EMBL" id="GIY74209.1"/>
    </source>
</evidence>
<dbReference type="EMBL" id="BPLR01015180">
    <property type="protein sequence ID" value="GIY74209.1"/>
    <property type="molecule type" value="Genomic_DNA"/>
</dbReference>
<dbReference type="GO" id="GO:0005829">
    <property type="term" value="C:cytosol"/>
    <property type="evidence" value="ECO:0007669"/>
    <property type="project" value="TreeGrafter"/>
</dbReference>
<reference evidence="7 8" key="1">
    <citation type="submission" date="2021-06" db="EMBL/GenBank/DDBJ databases">
        <title>Caerostris extrusa draft genome.</title>
        <authorList>
            <person name="Kono N."/>
            <person name="Arakawa K."/>
        </authorList>
    </citation>
    <scope>NUCLEOTIDE SEQUENCE [LARGE SCALE GENOMIC DNA]</scope>
</reference>
<proteinExistence type="predicted"/>
<dbReference type="PANTHER" id="PTHR15067:SF5">
    <property type="entry name" value="E3 UBIQUITIN-PROTEIN LIGASE AMFR"/>
    <property type="match status" value="1"/>
</dbReference>
<dbReference type="Gene3D" id="3.30.40.10">
    <property type="entry name" value="Zinc/RING finger domain, C3HC4 (zinc finger)"/>
    <property type="match status" value="1"/>
</dbReference>
<keyword evidence="8" id="KW-1185">Reference proteome</keyword>
<dbReference type="SUPFAM" id="SSF57850">
    <property type="entry name" value="RING/U-box"/>
    <property type="match status" value="1"/>
</dbReference>
<organism evidence="7 8">
    <name type="scientific">Caerostris extrusa</name>
    <name type="common">Bark spider</name>
    <name type="synonym">Caerostris bankana</name>
    <dbReference type="NCBI Taxonomy" id="172846"/>
    <lineage>
        <taxon>Eukaryota</taxon>
        <taxon>Metazoa</taxon>
        <taxon>Ecdysozoa</taxon>
        <taxon>Arthropoda</taxon>
        <taxon>Chelicerata</taxon>
        <taxon>Arachnida</taxon>
        <taxon>Araneae</taxon>
        <taxon>Araneomorphae</taxon>
        <taxon>Entelegynae</taxon>
        <taxon>Araneoidea</taxon>
        <taxon>Araneidae</taxon>
        <taxon>Caerostris</taxon>
    </lineage>
</organism>
<dbReference type="Pfam" id="PF13639">
    <property type="entry name" value="zf-RING_2"/>
    <property type="match status" value="1"/>
</dbReference>
<dbReference type="GO" id="GO:0061630">
    <property type="term" value="F:ubiquitin protein ligase activity"/>
    <property type="evidence" value="ECO:0007669"/>
    <property type="project" value="TreeGrafter"/>
</dbReference>
<evidence type="ECO:0000256" key="3">
    <source>
        <dbReference type="ARBA" id="ARBA00022833"/>
    </source>
</evidence>
<dbReference type="SMART" id="SM00184">
    <property type="entry name" value="RING"/>
    <property type="match status" value="1"/>
</dbReference>
<feature type="domain" description="RING-type" evidence="6">
    <location>
        <begin position="23"/>
        <end position="61"/>
    </location>
</feature>
<dbReference type="PROSITE" id="PS50089">
    <property type="entry name" value="ZF_RING_2"/>
    <property type="match status" value="1"/>
</dbReference>
<dbReference type="GO" id="GO:0006511">
    <property type="term" value="P:ubiquitin-dependent protein catabolic process"/>
    <property type="evidence" value="ECO:0007669"/>
    <property type="project" value="TreeGrafter"/>
</dbReference>
<keyword evidence="2 4" id="KW-0863">Zinc-finger</keyword>
<feature type="compositionally biased region" description="Polar residues" evidence="5">
    <location>
        <begin position="71"/>
        <end position="93"/>
    </location>
</feature>
<name>A0AAV4VX76_CAEEX</name>
<dbReference type="AlphaFoldDB" id="A0AAV4VX76"/>
<evidence type="ECO:0000259" key="6">
    <source>
        <dbReference type="PROSITE" id="PS50089"/>
    </source>
</evidence>
<evidence type="ECO:0000256" key="4">
    <source>
        <dbReference type="PROSITE-ProRule" id="PRU00175"/>
    </source>
</evidence>
<dbReference type="PANTHER" id="PTHR15067">
    <property type="entry name" value="E3 UBIQUITIN-PROTEIN LIGASE RNF8"/>
    <property type="match status" value="1"/>
</dbReference>
<keyword evidence="1" id="KW-0479">Metal-binding</keyword>
<protein>
    <submittedName>
        <fullName evidence="7">E3 ubiquitin-protein ligase AMFR</fullName>
    </submittedName>
</protein>
<comment type="caution">
    <text evidence="7">The sequence shown here is derived from an EMBL/GenBank/DDBJ whole genome shotgun (WGS) entry which is preliminary data.</text>
</comment>
<dbReference type="GO" id="GO:0005783">
    <property type="term" value="C:endoplasmic reticulum"/>
    <property type="evidence" value="ECO:0007669"/>
    <property type="project" value="TreeGrafter"/>
</dbReference>
<dbReference type="GO" id="GO:0070936">
    <property type="term" value="P:protein K48-linked ubiquitination"/>
    <property type="evidence" value="ECO:0007669"/>
    <property type="project" value="TreeGrafter"/>
</dbReference>
<gene>
    <name evidence="7" type="primary">AMFR</name>
    <name evidence="7" type="ORF">CEXT_586001</name>
</gene>
<evidence type="ECO:0000256" key="2">
    <source>
        <dbReference type="ARBA" id="ARBA00022771"/>
    </source>
</evidence>
<dbReference type="Proteomes" id="UP001054945">
    <property type="component" value="Unassembled WGS sequence"/>
</dbReference>
<sequence length="99" mass="11142">MVTPCISAHVMLKEEIEANSDDCAICWDRLESARKLPCGHLFHTSCLHSWLEQVTNCPTCRTSLVPKPNTRTNTEGANLVGQDTRQPTQTTNHFFHFDG</sequence>
<dbReference type="InterPro" id="IPR013083">
    <property type="entry name" value="Znf_RING/FYVE/PHD"/>
</dbReference>
<dbReference type="InterPro" id="IPR001841">
    <property type="entry name" value="Znf_RING"/>
</dbReference>
<evidence type="ECO:0000256" key="5">
    <source>
        <dbReference type="SAM" id="MobiDB-lite"/>
    </source>
</evidence>
<accession>A0AAV4VX76</accession>
<dbReference type="GO" id="GO:0008270">
    <property type="term" value="F:zinc ion binding"/>
    <property type="evidence" value="ECO:0007669"/>
    <property type="project" value="UniProtKB-KW"/>
</dbReference>
<keyword evidence="3" id="KW-0862">Zinc</keyword>
<feature type="region of interest" description="Disordered" evidence="5">
    <location>
        <begin position="71"/>
        <end position="99"/>
    </location>
</feature>
<evidence type="ECO:0000313" key="8">
    <source>
        <dbReference type="Proteomes" id="UP001054945"/>
    </source>
</evidence>
<dbReference type="GO" id="GO:0030968">
    <property type="term" value="P:endoplasmic reticulum unfolded protein response"/>
    <property type="evidence" value="ECO:0007669"/>
    <property type="project" value="TreeGrafter"/>
</dbReference>
<evidence type="ECO:0000256" key="1">
    <source>
        <dbReference type="ARBA" id="ARBA00022723"/>
    </source>
</evidence>
<dbReference type="GO" id="GO:0000151">
    <property type="term" value="C:ubiquitin ligase complex"/>
    <property type="evidence" value="ECO:0007669"/>
    <property type="project" value="TreeGrafter"/>
</dbReference>